<keyword evidence="2" id="KW-0479">Metal-binding</keyword>
<dbReference type="EMBL" id="LR593887">
    <property type="protein sequence ID" value="VTS07214.1"/>
    <property type="molecule type" value="Genomic_DNA"/>
</dbReference>
<evidence type="ECO:0000259" key="3">
    <source>
        <dbReference type="Pfam" id="PF08450"/>
    </source>
</evidence>
<dbReference type="EMBL" id="LR586016">
    <property type="protein sequence ID" value="VIP04928.1"/>
    <property type="molecule type" value="Genomic_DNA"/>
</dbReference>
<feature type="binding site" evidence="2">
    <location>
        <position position="168"/>
    </location>
    <ligand>
        <name>a divalent metal cation</name>
        <dbReference type="ChEBI" id="CHEBI:60240"/>
    </ligand>
</feature>
<dbReference type="Proteomes" id="UP000464378">
    <property type="component" value="Chromosome"/>
</dbReference>
<feature type="domain" description="SMP-30/Gluconolactonase/LRE-like region" evidence="3">
    <location>
        <begin position="54"/>
        <end position="278"/>
    </location>
</feature>
<dbReference type="InParanoid" id="A0A6C2YT65"/>
<dbReference type="PANTHER" id="PTHR47572">
    <property type="entry name" value="LIPOPROTEIN-RELATED"/>
    <property type="match status" value="1"/>
</dbReference>
<name>A0A6C2YT65_9BACT</name>
<organism evidence="4">
    <name type="scientific">Tuwongella immobilis</name>
    <dbReference type="NCBI Taxonomy" id="692036"/>
    <lineage>
        <taxon>Bacteria</taxon>
        <taxon>Pseudomonadati</taxon>
        <taxon>Planctomycetota</taxon>
        <taxon>Planctomycetia</taxon>
        <taxon>Gemmatales</taxon>
        <taxon>Gemmataceae</taxon>
        <taxon>Tuwongella</taxon>
    </lineage>
</organism>
<dbReference type="InterPro" id="IPR005511">
    <property type="entry name" value="SMP-30"/>
</dbReference>
<dbReference type="KEGG" id="tim:GMBLW1_42650"/>
<dbReference type="PANTHER" id="PTHR47572:SF5">
    <property type="entry name" value="BLR2277 PROTEIN"/>
    <property type="match status" value="1"/>
</dbReference>
<dbReference type="AlphaFoldDB" id="A0A6C2YT65"/>
<protein>
    <recommendedName>
        <fullName evidence="3">SMP-30/Gluconolactonase/LRE-like region domain-containing protein</fullName>
    </recommendedName>
</protein>
<evidence type="ECO:0000256" key="1">
    <source>
        <dbReference type="PIRSR" id="PIRSR605511-1"/>
    </source>
</evidence>
<dbReference type="SUPFAM" id="SSF63829">
    <property type="entry name" value="Calcium-dependent phosphotriesterase"/>
    <property type="match status" value="1"/>
</dbReference>
<dbReference type="GO" id="GO:0046872">
    <property type="term" value="F:metal ion binding"/>
    <property type="evidence" value="ECO:0007669"/>
    <property type="project" value="UniProtKB-KW"/>
</dbReference>
<evidence type="ECO:0000313" key="5">
    <source>
        <dbReference type="Proteomes" id="UP000464378"/>
    </source>
</evidence>
<evidence type="ECO:0000313" key="4">
    <source>
        <dbReference type="EMBL" id="VIP04928.1"/>
    </source>
</evidence>
<sequence>MLTGFVSLGVLLLSPAELPPENQVKITEVARVPSYCEGIVFDHDGNGYVSHDTTITRVAKDGTVSVWAKTGAPNGHKVLADGTHLVCDASQHAVLKLDATGKILGKASSECEGKPLRGPNDLSLDTPQGGFYFTDPGESSKEKPIGTVHYVDAAGKTHLVASGLAFPNGIVLTPDGKRLLVAESQKNRVLEYPVMSPGKVGAMRVLTELPTKQGEQVDNQPDGMCLDTAGNLYVAHYGMKQVQVINPEGTVIRRYPGGNLTTSNVAFGGPKMNTLYITGGLGKEGGSEGGLFKIELEGVTGLTILPARK</sequence>
<dbReference type="InterPro" id="IPR051262">
    <property type="entry name" value="SMP-30/CGR1_Lactonase"/>
</dbReference>
<evidence type="ECO:0000256" key="2">
    <source>
        <dbReference type="PIRSR" id="PIRSR605511-2"/>
    </source>
</evidence>
<dbReference type="InterPro" id="IPR013658">
    <property type="entry name" value="SGL"/>
</dbReference>
<dbReference type="PRINTS" id="PR01790">
    <property type="entry name" value="SMP30FAMILY"/>
</dbReference>
<accession>A0A6C2YT65</accession>
<comment type="cofactor">
    <cofactor evidence="2">
        <name>Zn(2+)</name>
        <dbReference type="ChEBI" id="CHEBI:29105"/>
    </cofactor>
    <text evidence="2">Binds 1 divalent metal cation per subunit.</text>
</comment>
<dbReference type="InterPro" id="IPR011042">
    <property type="entry name" value="6-blade_b-propeller_TolB-like"/>
</dbReference>
<dbReference type="RefSeq" id="WP_162659945.1">
    <property type="nucleotide sequence ID" value="NZ_LR593887.1"/>
</dbReference>
<reference evidence="4" key="1">
    <citation type="submission" date="2019-04" db="EMBL/GenBank/DDBJ databases">
        <authorList>
            <consortium name="Science for Life Laboratories"/>
        </authorList>
    </citation>
    <scope>NUCLEOTIDE SEQUENCE</scope>
    <source>
        <strain evidence="4">MBLW1</strain>
    </source>
</reference>
<dbReference type="Gene3D" id="2.120.10.30">
    <property type="entry name" value="TolB, C-terminal domain"/>
    <property type="match status" value="1"/>
</dbReference>
<proteinExistence type="predicted"/>
<feature type="binding site" evidence="2">
    <location>
        <position position="222"/>
    </location>
    <ligand>
        <name>a divalent metal cation</name>
        <dbReference type="ChEBI" id="CHEBI:60240"/>
    </ligand>
</feature>
<dbReference type="Pfam" id="PF08450">
    <property type="entry name" value="SGL"/>
    <property type="match status" value="1"/>
</dbReference>
<gene>
    <name evidence="4" type="ORF">GMBLW1_42650</name>
</gene>
<feature type="binding site" evidence="2">
    <location>
        <position position="120"/>
    </location>
    <ligand>
        <name>substrate</name>
    </ligand>
</feature>
<keyword evidence="2" id="KW-0862">Zinc</keyword>
<keyword evidence="5" id="KW-1185">Reference proteome</keyword>
<feature type="active site" description="Proton donor/acceptor" evidence="1">
    <location>
        <position position="222"/>
    </location>
</feature>